<dbReference type="PRINTS" id="PR00034">
    <property type="entry name" value="HTHCRP"/>
</dbReference>
<dbReference type="Gene3D" id="1.10.10.10">
    <property type="entry name" value="Winged helix-like DNA-binding domain superfamily/Winged helix DNA-binding domain"/>
    <property type="match status" value="1"/>
</dbReference>
<sequence>MPDLVVPAGETLYDAETHADALFIVRRGVVKLVNYLPDGSYRIVRLARRTDVLALETLLGEPCDHTAEALTEVEVCRVPISVVRTVMERQAWLSTRMIHHWHLAVQKAHGWLTHYATGGARQRMARLLADLHDECASAESPRPAVELPSRDDVGAILGITKETASRLISDFRRSGLVNKVDARRVEVDRMRLEEIAGSDG</sequence>
<evidence type="ECO:0000313" key="6">
    <source>
        <dbReference type="EMBL" id="EKV31462.1"/>
    </source>
</evidence>
<keyword evidence="2" id="KW-0238">DNA-binding</keyword>
<dbReference type="Gene3D" id="2.60.120.10">
    <property type="entry name" value="Jelly Rolls"/>
    <property type="match status" value="1"/>
</dbReference>
<dbReference type="InterPro" id="IPR012318">
    <property type="entry name" value="HTH_CRP"/>
</dbReference>
<gene>
    <name evidence="6" type="ORF">C882_3835</name>
</gene>
<dbReference type="GO" id="GO:0005829">
    <property type="term" value="C:cytosol"/>
    <property type="evidence" value="ECO:0007669"/>
    <property type="project" value="TreeGrafter"/>
</dbReference>
<name>K9H1M0_9PROT</name>
<protein>
    <submittedName>
        <fullName evidence="6">Transcriptional Regulator, Crp/Fnr family</fullName>
    </submittedName>
</protein>
<dbReference type="STRING" id="1238182.C882_3835"/>
<dbReference type="Pfam" id="PF00027">
    <property type="entry name" value="cNMP_binding"/>
    <property type="match status" value="1"/>
</dbReference>
<dbReference type="SUPFAM" id="SSF51206">
    <property type="entry name" value="cAMP-binding domain-like"/>
    <property type="match status" value="1"/>
</dbReference>
<dbReference type="InterPro" id="IPR050397">
    <property type="entry name" value="Env_Response_Regulators"/>
</dbReference>
<dbReference type="PROSITE" id="PS51063">
    <property type="entry name" value="HTH_CRP_2"/>
    <property type="match status" value="1"/>
</dbReference>
<feature type="domain" description="HTH crp-type" evidence="5">
    <location>
        <begin position="118"/>
        <end position="191"/>
    </location>
</feature>
<keyword evidence="1" id="KW-0805">Transcription regulation</keyword>
<dbReference type="GO" id="GO:0003700">
    <property type="term" value="F:DNA-binding transcription factor activity"/>
    <property type="evidence" value="ECO:0007669"/>
    <property type="project" value="TreeGrafter"/>
</dbReference>
<dbReference type="EMBL" id="ANHY01000006">
    <property type="protein sequence ID" value="EKV31462.1"/>
    <property type="molecule type" value="Genomic_DNA"/>
</dbReference>
<dbReference type="Pfam" id="PF13545">
    <property type="entry name" value="HTH_Crp_2"/>
    <property type="match status" value="1"/>
</dbReference>
<accession>K9H1M0</accession>
<feature type="domain" description="Cyclic nucleotide-binding" evidence="4">
    <location>
        <begin position="1"/>
        <end position="87"/>
    </location>
</feature>
<dbReference type="SUPFAM" id="SSF46785">
    <property type="entry name" value="Winged helix' DNA-binding domain"/>
    <property type="match status" value="1"/>
</dbReference>
<proteinExistence type="predicted"/>
<comment type="caution">
    <text evidence="6">The sequence shown here is derived from an EMBL/GenBank/DDBJ whole genome shotgun (WGS) entry which is preliminary data.</text>
</comment>
<dbReference type="InterPro" id="IPR014710">
    <property type="entry name" value="RmlC-like_jellyroll"/>
</dbReference>
<evidence type="ECO:0000259" key="4">
    <source>
        <dbReference type="PROSITE" id="PS50042"/>
    </source>
</evidence>
<dbReference type="InterPro" id="IPR000595">
    <property type="entry name" value="cNMP-bd_dom"/>
</dbReference>
<dbReference type="eggNOG" id="COG0664">
    <property type="taxonomic scope" value="Bacteria"/>
</dbReference>
<dbReference type="PANTHER" id="PTHR24567">
    <property type="entry name" value="CRP FAMILY TRANSCRIPTIONAL REGULATORY PROTEIN"/>
    <property type="match status" value="1"/>
</dbReference>
<keyword evidence="7" id="KW-1185">Reference proteome</keyword>
<evidence type="ECO:0000256" key="1">
    <source>
        <dbReference type="ARBA" id="ARBA00023015"/>
    </source>
</evidence>
<keyword evidence="3" id="KW-0804">Transcription</keyword>
<dbReference type="SMART" id="SM00419">
    <property type="entry name" value="HTH_CRP"/>
    <property type="match status" value="1"/>
</dbReference>
<dbReference type="GO" id="GO:0003677">
    <property type="term" value="F:DNA binding"/>
    <property type="evidence" value="ECO:0007669"/>
    <property type="project" value="UniProtKB-KW"/>
</dbReference>
<dbReference type="CDD" id="cd00038">
    <property type="entry name" value="CAP_ED"/>
    <property type="match status" value="1"/>
</dbReference>
<reference evidence="6 7" key="1">
    <citation type="journal article" date="2013" name="Genome Announc.">
        <title>Draft Genome Sequence of an Alphaproteobacterium, Caenispirillum salinarum AK4(T), Isolated from a Solar Saltern.</title>
        <authorList>
            <person name="Khatri I."/>
            <person name="Singh A."/>
            <person name="Korpole S."/>
            <person name="Pinnaka A.K."/>
            <person name="Subramanian S."/>
        </authorList>
    </citation>
    <scope>NUCLEOTIDE SEQUENCE [LARGE SCALE GENOMIC DNA]</scope>
    <source>
        <strain evidence="6 7">AK4</strain>
    </source>
</reference>
<dbReference type="PROSITE" id="PS50042">
    <property type="entry name" value="CNMP_BINDING_3"/>
    <property type="match status" value="1"/>
</dbReference>
<dbReference type="PANTHER" id="PTHR24567:SF26">
    <property type="entry name" value="REGULATORY PROTEIN YEIL"/>
    <property type="match status" value="1"/>
</dbReference>
<dbReference type="Proteomes" id="UP000009881">
    <property type="component" value="Unassembled WGS sequence"/>
</dbReference>
<dbReference type="AlphaFoldDB" id="K9H1M0"/>
<dbReference type="InterPro" id="IPR036390">
    <property type="entry name" value="WH_DNA-bd_sf"/>
</dbReference>
<evidence type="ECO:0000259" key="5">
    <source>
        <dbReference type="PROSITE" id="PS51063"/>
    </source>
</evidence>
<dbReference type="InterPro" id="IPR036388">
    <property type="entry name" value="WH-like_DNA-bd_sf"/>
</dbReference>
<evidence type="ECO:0000256" key="3">
    <source>
        <dbReference type="ARBA" id="ARBA00023163"/>
    </source>
</evidence>
<evidence type="ECO:0000256" key="2">
    <source>
        <dbReference type="ARBA" id="ARBA00023125"/>
    </source>
</evidence>
<organism evidence="6 7">
    <name type="scientific">Caenispirillum salinarum AK4</name>
    <dbReference type="NCBI Taxonomy" id="1238182"/>
    <lineage>
        <taxon>Bacteria</taxon>
        <taxon>Pseudomonadati</taxon>
        <taxon>Pseudomonadota</taxon>
        <taxon>Alphaproteobacteria</taxon>
        <taxon>Rhodospirillales</taxon>
        <taxon>Novispirillaceae</taxon>
        <taxon>Caenispirillum</taxon>
    </lineage>
</organism>
<dbReference type="InterPro" id="IPR018490">
    <property type="entry name" value="cNMP-bd_dom_sf"/>
</dbReference>
<evidence type="ECO:0000313" key="7">
    <source>
        <dbReference type="Proteomes" id="UP000009881"/>
    </source>
</evidence>